<name>A0A158JYC8_9BURK</name>
<evidence type="ECO:0000313" key="2">
    <source>
        <dbReference type="Proteomes" id="UP000054925"/>
    </source>
</evidence>
<keyword evidence="2" id="KW-1185">Reference proteome</keyword>
<proteinExistence type="predicted"/>
<accession>A0A158JYC8</accession>
<dbReference type="EMBL" id="FCOL02000030">
    <property type="protein sequence ID" value="SAL73847.1"/>
    <property type="molecule type" value="Genomic_DNA"/>
</dbReference>
<dbReference type="Proteomes" id="UP000054925">
    <property type="component" value="Unassembled WGS sequence"/>
</dbReference>
<organism evidence="1 2">
    <name type="scientific">Caballeronia terrestris</name>
    <dbReference type="NCBI Taxonomy" id="1226301"/>
    <lineage>
        <taxon>Bacteria</taxon>
        <taxon>Pseudomonadati</taxon>
        <taxon>Pseudomonadota</taxon>
        <taxon>Betaproteobacteria</taxon>
        <taxon>Burkholderiales</taxon>
        <taxon>Burkholderiaceae</taxon>
        <taxon>Caballeronia</taxon>
    </lineage>
</organism>
<dbReference type="AlphaFoldDB" id="A0A158JYC8"/>
<reference evidence="1" key="1">
    <citation type="submission" date="2016-01" db="EMBL/GenBank/DDBJ databases">
        <authorList>
            <person name="Peeters C."/>
        </authorList>
    </citation>
    <scope>NUCLEOTIDE SEQUENCE [LARGE SCALE GENOMIC DNA]</scope>
    <source>
        <strain evidence="1">LMG 22937</strain>
    </source>
</reference>
<evidence type="ECO:0000313" key="1">
    <source>
        <dbReference type="EMBL" id="SAL73847.1"/>
    </source>
</evidence>
<comment type="caution">
    <text evidence="1">The sequence shown here is derived from an EMBL/GenBank/DDBJ whole genome shotgun (WGS) entry which is preliminary data.</text>
</comment>
<protein>
    <submittedName>
        <fullName evidence="1">Transposase IS116/IS110/IS902 family protein</fullName>
    </submittedName>
</protein>
<sequence length="87" mass="9306">MGRATPVISYAEASIKHDSTLYVGLDVHKDSITVAYAIGTSEVELLGKIGTTDADPDRLCKRLQSKARCVCVVDEAGPCEYGLYPAT</sequence>
<gene>
    <name evidence="1" type="ORF">AWB67_04499</name>
</gene>